<proteinExistence type="predicted"/>
<keyword evidence="1" id="KW-1133">Transmembrane helix</keyword>
<dbReference type="Proteomes" id="UP000027192">
    <property type="component" value="Unassembled WGS sequence"/>
</dbReference>
<evidence type="ECO:0000313" key="2">
    <source>
        <dbReference type="EMBL" id="KDM91008.1"/>
    </source>
</evidence>
<name>A0A066RUE0_9GAMM</name>
<reference evidence="2 3" key="1">
    <citation type="submission" date="2014-04" db="EMBL/GenBank/DDBJ databases">
        <title>Draft genome sequence of Photobacterium halotolerans S2753: a solonamide, ngercheumicin and holomycin producer.</title>
        <authorList>
            <person name="Machado H.R."/>
            <person name="Gram L."/>
        </authorList>
    </citation>
    <scope>NUCLEOTIDE SEQUENCE [LARGE SCALE GENOMIC DNA]</scope>
    <source>
        <strain evidence="2 3">S2753</strain>
    </source>
</reference>
<comment type="caution">
    <text evidence="2">The sequence shown here is derived from an EMBL/GenBank/DDBJ whole genome shotgun (WGS) entry which is preliminary data.</text>
</comment>
<evidence type="ECO:0000256" key="1">
    <source>
        <dbReference type="SAM" id="Phobius"/>
    </source>
</evidence>
<accession>A0A066RUE0</accession>
<sequence length="231" mass="26415">MTIDSYYEYSMKRGLFEFQIVNHYRLLKQSYIMKLKKKAKAGSTMVELIIVGSLVVLASIFILSQYSTNSAYKEGKRESQSVDQLLQETIMLHPVNSMIKPFLYPLSDDQKNDREHEIVKKGFDAIPSEDLKNLLNKYFKHALNIHRHPVILTTNGQFLEIESEFSSVDTCSGFISEMKSTSWQKVTINHVTVSIQDSVAKDLSNLCANHSKDTFSYTLQFCYETAALPCT</sequence>
<feature type="transmembrane region" description="Helical" evidence="1">
    <location>
        <begin position="44"/>
        <end position="63"/>
    </location>
</feature>
<dbReference type="EMBL" id="JMIB01000027">
    <property type="protein sequence ID" value="KDM91008.1"/>
    <property type="molecule type" value="Genomic_DNA"/>
</dbReference>
<keyword evidence="3" id="KW-1185">Reference proteome</keyword>
<keyword evidence="1" id="KW-0812">Transmembrane</keyword>
<organism evidence="2 3">
    <name type="scientific">Photobacterium galatheae</name>
    <dbReference type="NCBI Taxonomy" id="1654360"/>
    <lineage>
        <taxon>Bacteria</taxon>
        <taxon>Pseudomonadati</taxon>
        <taxon>Pseudomonadota</taxon>
        <taxon>Gammaproteobacteria</taxon>
        <taxon>Vibrionales</taxon>
        <taxon>Vibrionaceae</taxon>
        <taxon>Photobacterium</taxon>
    </lineage>
</organism>
<keyword evidence="1" id="KW-0472">Membrane</keyword>
<evidence type="ECO:0000313" key="3">
    <source>
        <dbReference type="Proteomes" id="UP000027192"/>
    </source>
</evidence>
<dbReference type="AlphaFoldDB" id="A0A066RUE0"/>
<gene>
    <name evidence="2" type="ORF">EA58_14755</name>
</gene>
<protein>
    <submittedName>
        <fullName evidence="2">Uncharacterized protein</fullName>
    </submittedName>
</protein>